<keyword evidence="7 13" id="KW-0479">Metal-binding</keyword>
<feature type="compositionally biased region" description="Polar residues" evidence="14">
    <location>
        <begin position="981"/>
        <end position="990"/>
    </location>
</feature>
<evidence type="ECO:0000256" key="2">
    <source>
        <dbReference type="ARBA" id="ARBA00001947"/>
    </source>
</evidence>
<dbReference type="GO" id="GO:0046872">
    <property type="term" value="F:metal ion binding"/>
    <property type="evidence" value="ECO:0007669"/>
    <property type="project" value="UniProtKB-KW"/>
</dbReference>
<evidence type="ECO:0000256" key="1">
    <source>
        <dbReference type="ARBA" id="ARBA00001936"/>
    </source>
</evidence>
<dbReference type="Gene3D" id="1.50.10.10">
    <property type="match status" value="1"/>
</dbReference>
<proteinExistence type="inferred from homology"/>
<evidence type="ECO:0000256" key="3">
    <source>
        <dbReference type="ARBA" id="ARBA00001954"/>
    </source>
</evidence>
<evidence type="ECO:0000256" key="11">
    <source>
        <dbReference type="ARBA" id="ARBA00023211"/>
    </source>
</evidence>
<dbReference type="Pfam" id="PF05147">
    <property type="entry name" value="LANC_like"/>
    <property type="match status" value="1"/>
</dbReference>
<dbReference type="InterPro" id="IPR004843">
    <property type="entry name" value="Calcineurin-like_PHP"/>
</dbReference>
<evidence type="ECO:0000256" key="6">
    <source>
        <dbReference type="ARBA" id="ARBA00022664"/>
    </source>
</evidence>
<reference key="2">
    <citation type="submission" date="2011-10" db="EMBL/GenBank/DDBJ databases">
        <title>The genome and transcriptome sequence of Clonorchis sinensis provide insights into the carcinogenic liver fluke.</title>
        <authorList>
            <person name="Wang X."/>
            <person name="Huang Y."/>
            <person name="Chen W."/>
            <person name="Liu H."/>
            <person name="Guo L."/>
            <person name="Chen Y."/>
            <person name="Luo F."/>
            <person name="Zhou W."/>
            <person name="Sun J."/>
            <person name="Mao Q."/>
            <person name="Liang P."/>
            <person name="Zhou C."/>
            <person name="Tian Y."/>
            <person name="Men J."/>
            <person name="Lv X."/>
            <person name="Huang L."/>
            <person name="Zhou J."/>
            <person name="Hu Y."/>
            <person name="Li R."/>
            <person name="Zhang F."/>
            <person name="Lei H."/>
            <person name="Li X."/>
            <person name="Hu X."/>
            <person name="Liang C."/>
            <person name="Xu J."/>
            <person name="Wu Z."/>
            <person name="Yu X."/>
        </authorList>
    </citation>
    <scope>NUCLEOTIDE SEQUENCE</scope>
    <source>
        <strain>Henan</strain>
    </source>
</reference>
<dbReference type="CDD" id="cd00844">
    <property type="entry name" value="MPP_Dbr1_N"/>
    <property type="match status" value="1"/>
</dbReference>
<evidence type="ECO:0000313" key="16">
    <source>
        <dbReference type="EMBL" id="GAA56568.1"/>
    </source>
</evidence>
<keyword evidence="17" id="KW-1185">Reference proteome</keyword>
<dbReference type="Pfam" id="PF00149">
    <property type="entry name" value="Metallophos"/>
    <property type="match status" value="1"/>
</dbReference>
<dbReference type="Pfam" id="PF05011">
    <property type="entry name" value="DBR1"/>
    <property type="match status" value="1"/>
</dbReference>
<evidence type="ECO:0000256" key="13">
    <source>
        <dbReference type="PIRSR" id="PIRSR607822-1"/>
    </source>
</evidence>
<dbReference type="SUPFAM" id="SSF158745">
    <property type="entry name" value="LanC-like"/>
    <property type="match status" value="1"/>
</dbReference>
<dbReference type="GO" id="GO:0000398">
    <property type="term" value="P:mRNA splicing, via spliceosome"/>
    <property type="evidence" value="ECO:0007669"/>
    <property type="project" value="TreeGrafter"/>
</dbReference>
<dbReference type="PANTHER" id="PTHR12849:SF0">
    <property type="entry name" value="LARIAT DEBRANCHING ENZYME"/>
    <property type="match status" value="1"/>
</dbReference>
<reference evidence="16" key="1">
    <citation type="journal article" date="2011" name="Genome Biol.">
        <title>The draft genome of the carcinogenic human liver fluke Clonorchis sinensis.</title>
        <authorList>
            <person name="Wang X."/>
            <person name="Chen W."/>
            <person name="Huang Y."/>
            <person name="Sun J."/>
            <person name="Men J."/>
            <person name="Liu H."/>
            <person name="Luo F."/>
            <person name="Guo L."/>
            <person name="Lv X."/>
            <person name="Deng C."/>
            <person name="Zhou C."/>
            <person name="Fan Y."/>
            <person name="Li X."/>
            <person name="Huang L."/>
            <person name="Hu Y."/>
            <person name="Liang C."/>
            <person name="Hu X."/>
            <person name="Xu J."/>
            <person name="Yu X."/>
        </authorList>
    </citation>
    <scope>NUCLEOTIDE SEQUENCE [LARGE SCALE GENOMIC DNA]</scope>
    <source>
        <strain evidence="16">Henan</strain>
    </source>
</reference>
<evidence type="ECO:0000256" key="9">
    <source>
        <dbReference type="ARBA" id="ARBA00022833"/>
    </source>
</evidence>
<dbReference type="InterPro" id="IPR029052">
    <property type="entry name" value="Metallo-depent_PP-like"/>
</dbReference>
<evidence type="ECO:0000256" key="5">
    <source>
        <dbReference type="ARBA" id="ARBA00006045"/>
    </source>
</evidence>
<feature type="region of interest" description="Disordered" evidence="14">
    <location>
        <begin position="799"/>
        <end position="828"/>
    </location>
</feature>
<dbReference type="InterPro" id="IPR041816">
    <property type="entry name" value="Dbr1_N"/>
</dbReference>
<feature type="compositionally biased region" description="Polar residues" evidence="14">
    <location>
        <begin position="874"/>
        <end position="891"/>
    </location>
</feature>
<dbReference type="PANTHER" id="PTHR12849">
    <property type="entry name" value="RNA LARIAT DEBRANCHING ENZYME"/>
    <property type="match status" value="1"/>
</dbReference>
<comment type="cofactor">
    <cofactor evidence="3">
        <name>Fe(2+)</name>
        <dbReference type="ChEBI" id="CHEBI:29033"/>
    </cofactor>
</comment>
<feature type="domain" description="Lariat debranching enzyme C-terminal" evidence="15">
    <location>
        <begin position="566"/>
        <end position="778"/>
    </location>
</feature>
<evidence type="ECO:0000256" key="14">
    <source>
        <dbReference type="SAM" id="MobiDB-lite"/>
    </source>
</evidence>
<feature type="region of interest" description="Disordered" evidence="14">
    <location>
        <begin position="981"/>
        <end position="1008"/>
    </location>
</feature>
<sequence length="1008" mass="111680">MPPDGSTSDDVNPVAQAQTGAVEMPWTLRLNCPPSPRTFDGCIYTGYIGIAWAALDITRHANVPSTARSVLLGNAKQLVEAALRSVQEQSNARRMNKEDCLSILLGQPGVWIAAVMLYQQLNDMEQRNRFLEAYVNLAPHFQPEVIFQQGSDEYFIGRAGYLAGVAVLRSYTGEQFIADSTIHSICDAILQSGVNYARAHRSPCPLMYAYYGTEYLGAGHGLIGILFALMLFPSYLRSNPAADQAVQQTLLYLISITSPQTGNLPCAMDEVGPQRQRPDSDILVHWCHGATVAFRDASPLKSERYKHPSNQTAVRESDVFQDEQLLHSIRMVKVCVVGCLHGELDRVYTDIAAAEEAGGFKTDLVLCCGDFQSLRNPVDLSGMSVPPKYYAMGDFWRYYSEERRAPVLTLFIGGNHEASGYLQELPYGGWVAPNIWYMGYAGVFQFGGLRIAGLSGIYKQHDYTMGHYEHPPYSESSKRSVYHVRNLEVFRLGQIRRPVDIVLSHDWPRGIYHYGNSRALIRYKPHFAEEIREDALGSPPAEQLLCRLRPRYWFSAHLHCQFAAVVQHLDYSHGQLKQTRFLALDKCLGKRDYIRFMDIDPQNPSPDSSLQLDDVDTCDASFIVSLALKSSLSEPVCNPSMDDSAVTDPEADKQSEEDSTGLFLDPEWLCILRSTNHLMTTSRVPCILPEKTAQERCDFSVTPEEIRALHETFGNEFAIPDNFERTAPAYKPNEANGLRSGGVPLSLQQQAAVQPKQALFSNPQTELLCAMLDLVNPNALLLGRASYCLSELSSQLEAKNALEEEDEEEEDDNDERSAVDGEGKAGSQVLADVEDVDSRYDQPPPATHLPDPNASWLLSECSGISADTTEYDPLSSSCMSPQNQASVNESHTQYEYQTGGAVRNPEEVYLEDIQEDDDAEDAVYNFSTTESCNLSPQSKLDTHVEAYSPQPVVESGSGLNADYTSTSYAAAIPIHGYVPTTPSKTVSSNLEEIPLPVGSESSEDDDTV</sequence>
<dbReference type="PRINTS" id="PR01950">
    <property type="entry name" value="LANCSUPER"/>
</dbReference>
<name>G7YUD8_CLOSI</name>
<evidence type="ECO:0000256" key="7">
    <source>
        <dbReference type="ARBA" id="ARBA00022723"/>
    </source>
</evidence>
<comment type="similarity">
    <text evidence="5">Belongs to the lariat debranching enzyme family.</text>
</comment>
<keyword evidence="12" id="KW-0539">Nucleus</keyword>
<dbReference type="CDD" id="cd04794">
    <property type="entry name" value="euk_LANCL"/>
    <property type="match status" value="1"/>
</dbReference>
<dbReference type="GO" id="GO:0031179">
    <property type="term" value="P:peptide modification"/>
    <property type="evidence" value="ECO:0007669"/>
    <property type="project" value="InterPro"/>
</dbReference>
<accession>G7YUD8</accession>
<dbReference type="SMART" id="SM01124">
    <property type="entry name" value="DBR1"/>
    <property type="match status" value="1"/>
</dbReference>
<dbReference type="InterPro" id="IPR012341">
    <property type="entry name" value="6hp_glycosidase-like_sf"/>
</dbReference>
<dbReference type="AlphaFoldDB" id="G7YUD8"/>
<feature type="compositionally biased region" description="Acidic residues" evidence="14">
    <location>
        <begin position="803"/>
        <end position="814"/>
    </location>
</feature>
<dbReference type="GO" id="GO:0005634">
    <property type="term" value="C:nucleus"/>
    <property type="evidence" value="ECO:0007669"/>
    <property type="project" value="UniProtKB-SubCell"/>
</dbReference>
<keyword evidence="8" id="KW-0378">Hydrolase</keyword>
<dbReference type="InterPro" id="IPR007822">
    <property type="entry name" value="LANC-like"/>
</dbReference>
<dbReference type="GO" id="GO:0008419">
    <property type="term" value="F:RNA lariat debranching enzyme activity"/>
    <property type="evidence" value="ECO:0007669"/>
    <property type="project" value="UniProtKB-ARBA"/>
</dbReference>
<dbReference type="GO" id="GO:0005975">
    <property type="term" value="P:carbohydrate metabolic process"/>
    <property type="evidence" value="ECO:0007669"/>
    <property type="project" value="InterPro"/>
</dbReference>
<organism evidence="16 17">
    <name type="scientific">Clonorchis sinensis</name>
    <name type="common">Chinese liver fluke</name>
    <dbReference type="NCBI Taxonomy" id="79923"/>
    <lineage>
        <taxon>Eukaryota</taxon>
        <taxon>Metazoa</taxon>
        <taxon>Spiralia</taxon>
        <taxon>Lophotrochozoa</taxon>
        <taxon>Platyhelminthes</taxon>
        <taxon>Trematoda</taxon>
        <taxon>Digenea</taxon>
        <taxon>Opisthorchiida</taxon>
        <taxon>Opisthorchiata</taxon>
        <taxon>Opisthorchiidae</taxon>
        <taxon>Clonorchis</taxon>
    </lineage>
</organism>
<keyword evidence="10" id="KW-0408">Iron</keyword>
<dbReference type="SMART" id="SM01260">
    <property type="entry name" value="LANC_like"/>
    <property type="match status" value="1"/>
</dbReference>
<evidence type="ECO:0000256" key="8">
    <source>
        <dbReference type="ARBA" id="ARBA00022801"/>
    </source>
</evidence>
<dbReference type="Proteomes" id="UP000008909">
    <property type="component" value="Unassembled WGS sequence"/>
</dbReference>
<comment type="subcellular location">
    <subcellularLocation>
        <location evidence="4">Nucleus</location>
    </subcellularLocation>
</comment>
<dbReference type="FunFam" id="3.60.21.10:FF:000035">
    <property type="entry name" value="Lariat debranching enzyme"/>
    <property type="match status" value="1"/>
</dbReference>
<comment type="cofactor">
    <cofactor evidence="1">
        <name>Mn(2+)</name>
        <dbReference type="ChEBI" id="CHEBI:29035"/>
    </cofactor>
</comment>
<gene>
    <name evidence="16" type="ORF">CLF_111115</name>
</gene>
<evidence type="ECO:0000256" key="4">
    <source>
        <dbReference type="ARBA" id="ARBA00004123"/>
    </source>
</evidence>
<feature type="region of interest" description="Disordered" evidence="14">
    <location>
        <begin position="870"/>
        <end position="891"/>
    </location>
</feature>
<keyword evidence="6" id="KW-0507">mRNA processing</keyword>
<keyword evidence="11" id="KW-0464">Manganese</keyword>
<dbReference type="EMBL" id="DF144295">
    <property type="protein sequence ID" value="GAA56568.1"/>
    <property type="molecule type" value="Genomic_DNA"/>
</dbReference>
<feature type="region of interest" description="Disordered" evidence="14">
    <location>
        <begin position="635"/>
        <end position="658"/>
    </location>
</feature>
<evidence type="ECO:0000259" key="15">
    <source>
        <dbReference type="SMART" id="SM01124"/>
    </source>
</evidence>
<comment type="cofactor">
    <cofactor evidence="2">
        <name>Zn(2+)</name>
        <dbReference type="ChEBI" id="CHEBI:29105"/>
    </cofactor>
</comment>
<dbReference type="SUPFAM" id="SSF56300">
    <property type="entry name" value="Metallo-dependent phosphatases"/>
    <property type="match status" value="1"/>
</dbReference>
<dbReference type="InterPro" id="IPR007708">
    <property type="entry name" value="DBR1_C"/>
</dbReference>
<evidence type="ECO:0000256" key="12">
    <source>
        <dbReference type="ARBA" id="ARBA00023242"/>
    </source>
</evidence>
<protein>
    <submittedName>
        <fullName evidence="16">Lariat debranching enzyme A</fullName>
    </submittedName>
</protein>
<evidence type="ECO:0000256" key="10">
    <source>
        <dbReference type="ARBA" id="ARBA00023004"/>
    </source>
</evidence>
<feature type="binding site" evidence="13">
    <location>
        <position position="287"/>
    </location>
    <ligand>
        <name>Zn(2+)</name>
        <dbReference type="ChEBI" id="CHEBI:29105"/>
    </ligand>
</feature>
<keyword evidence="9 13" id="KW-0862">Zinc</keyword>
<evidence type="ECO:0000313" key="17">
    <source>
        <dbReference type="Proteomes" id="UP000008909"/>
    </source>
</evidence>